<evidence type="ECO:0000313" key="4">
    <source>
        <dbReference type="EMBL" id="RNF35555.1"/>
    </source>
</evidence>
<feature type="domain" description="D-isomer specific 2-hydroxyacid dehydrogenase NAD-binding" evidence="3">
    <location>
        <begin position="101"/>
        <end position="267"/>
    </location>
</feature>
<dbReference type="EMBL" id="PXNQ02000002">
    <property type="protein sequence ID" value="RNF35555.1"/>
    <property type="molecule type" value="Genomic_DNA"/>
</dbReference>
<dbReference type="InterPro" id="IPR006140">
    <property type="entry name" value="D-isomer_DH_NAD-bd"/>
</dbReference>
<dbReference type="GO" id="GO:0051287">
    <property type="term" value="F:NAD binding"/>
    <property type="evidence" value="ECO:0007669"/>
    <property type="project" value="InterPro"/>
</dbReference>
<dbReference type="PANTHER" id="PTHR43333">
    <property type="entry name" value="2-HACID_DH_C DOMAIN-CONTAINING PROTEIN"/>
    <property type="match status" value="1"/>
</dbReference>
<dbReference type="InterPro" id="IPR036291">
    <property type="entry name" value="NAD(P)-bd_dom_sf"/>
</dbReference>
<dbReference type="Proteomes" id="UP000238137">
    <property type="component" value="Unassembled WGS sequence"/>
</dbReference>
<dbReference type="GO" id="GO:0016616">
    <property type="term" value="F:oxidoreductase activity, acting on the CH-OH group of donors, NAD or NADP as acceptor"/>
    <property type="evidence" value="ECO:0007669"/>
    <property type="project" value="UniProtKB-ARBA"/>
</dbReference>
<dbReference type="AlphaFoldDB" id="A0A3R7MAC4"/>
<dbReference type="RefSeq" id="WP_106690160.1">
    <property type="nucleotide sequence ID" value="NZ_PXNQ02000002.1"/>
</dbReference>
<dbReference type="InterPro" id="IPR029753">
    <property type="entry name" value="D-isomer_DH_CS"/>
</dbReference>
<reference evidence="4" key="1">
    <citation type="submission" date="2018-05" db="EMBL/GenBank/DDBJ databases">
        <title>Reclassification of Methylarcula marina and Methylarcula terricola as Paracoccus methylarcula sp.nov., comb.nov. and Paracoccus terricola comb.nov.</title>
        <authorList>
            <person name="Shmareva M.N."/>
            <person name="Doronina N.V."/>
            <person name="Vasilenko O.V."/>
            <person name="Tarlachkov S.V."/>
            <person name="Trotsenko Y.A."/>
        </authorList>
    </citation>
    <scope>NUCLEOTIDE SEQUENCE [LARGE SCALE GENOMIC DNA]</scope>
    <source>
        <strain evidence="4">VKM B-2159</strain>
    </source>
</reference>
<sequence>MQVLFAAPASMWEEWSEPLVAACPEMRLSRDGDPAGFDAIIYAPGGEIEDLSPYRNARLVQSLWAGVERIVGNPTLTQPLARMVDPGLARGMAEYCTGWTMRGHLEMDRYAQDGTWRNGQIPPLAPERHVTILGMGELGRATAGMLSGIGFSVTGWSASGRPVEGIETLGATDLDRALERAEILVTLLPDTAATRGLMDADRLARLPKGAWLINPGRGTLLDDDALIGSLDAGHLGHAVLDVFRTEPLPADHPFWSHPRITVTPHIAADTRPETASLVVAENLRRAMSGRPILNLVDREKGY</sequence>
<evidence type="ECO:0000259" key="3">
    <source>
        <dbReference type="Pfam" id="PF02826"/>
    </source>
</evidence>
<keyword evidence="1" id="KW-0560">Oxidoreductase</keyword>
<gene>
    <name evidence="4" type="ORF">A7A09_003825</name>
</gene>
<dbReference type="CDD" id="cd12164">
    <property type="entry name" value="GDH_like_2"/>
    <property type="match status" value="1"/>
</dbReference>
<dbReference type="PANTHER" id="PTHR43333:SF1">
    <property type="entry name" value="D-ISOMER SPECIFIC 2-HYDROXYACID DEHYDROGENASE NAD-BINDING DOMAIN-CONTAINING PROTEIN"/>
    <property type="match status" value="1"/>
</dbReference>
<protein>
    <submittedName>
        <fullName evidence="4">Glyoxylate/hydroxypyruvate reductase A</fullName>
    </submittedName>
</protein>
<evidence type="ECO:0000256" key="1">
    <source>
        <dbReference type="ARBA" id="ARBA00023002"/>
    </source>
</evidence>
<dbReference type="SUPFAM" id="SSF51735">
    <property type="entry name" value="NAD(P)-binding Rossmann-fold domains"/>
    <property type="match status" value="1"/>
</dbReference>
<dbReference type="Pfam" id="PF02826">
    <property type="entry name" value="2-Hacid_dh_C"/>
    <property type="match status" value="1"/>
</dbReference>
<dbReference type="Gene3D" id="3.40.50.720">
    <property type="entry name" value="NAD(P)-binding Rossmann-like Domain"/>
    <property type="match status" value="2"/>
</dbReference>
<dbReference type="PROSITE" id="PS00671">
    <property type="entry name" value="D_2_HYDROXYACID_DH_3"/>
    <property type="match status" value="1"/>
</dbReference>
<evidence type="ECO:0000313" key="5">
    <source>
        <dbReference type="Proteomes" id="UP000238137"/>
    </source>
</evidence>
<keyword evidence="5" id="KW-1185">Reference proteome</keyword>
<comment type="caution">
    <text evidence="4">The sequence shown here is derived from an EMBL/GenBank/DDBJ whole genome shotgun (WGS) entry which is preliminary data.</text>
</comment>
<organism evidence="4 5">
    <name type="scientific">Paracoccus methylarcula</name>
    <dbReference type="NCBI Taxonomy" id="72022"/>
    <lineage>
        <taxon>Bacteria</taxon>
        <taxon>Pseudomonadati</taxon>
        <taxon>Pseudomonadota</taxon>
        <taxon>Alphaproteobacteria</taxon>
        <taxon>Rhodobacterales</taxon>
        <taxon>Paracoccaceae</taxon>
        <taxon>Paracoccus</taxon>
    </lineage>
</organism>
<evidence type="ECO:0000256" key="2">
    <source>
        <dbReference type="ARBA" id="ARBA00023027"/>
    </source>
</evidence>
<proteinExistence type="predicted"/>
<dbReference type="OrthoDB" id="9787219at2"/>
<keyword evidence="2" id="KW-0520">NAD</keyword>
<name>A0A3R7MAC4_9RHOB</name>
<accession>A0A3R7MAC4</accession>